<keyword evidence="19" id="KW-1185">Reference proteome</keyword>
<comment type="similarity">
    <text evidence="2">Belongs to the histone deacetylase family. HD type 1 subfamily.</text>
</comment>
<sequence length="247" mass="28304">MEIYRPHKANAEEMTKYHRDNYIKFLRSIRPDNMSEYSKQMQRFNPGEDCPVFDGLFEFCQLSTGGSVASAVKLNKQQTDIAVNWAEGLHHAKKSEASGFCYVNNTHHQRVLYIDIDIHHSDGVEEAFYTTDRVMTVSFHKYREYFPGSGDLQDIGAGKGKYYAVNYPLRDGIGDESCEAVFKPVRSKVMEMFQPSAVVLQCDSDCLSGDRLGCFNLTIKGHAKCVEFVKSFNLPIFSHKYYYNHIK</sequence>
<dbReference type="CDD" id="cd09991">
    <property type="entry name" value="HDAC_classI"/>
    <property type="match status" value="1"/>
</dbReference>
<dbReference type="GO" id="GO:0031507">
    <property type="term" value="P:heterochromatin formation"/>
    <property type="evidence" value="ECO:0007669"/>
    <property type="project" value="TreeGrafter"/>
</dbReference>
<dbReference type="InterPro" id="IPR000286">
    <property type="entry name" value="HDACs"/>
</dbReference>
<comment type="subcellular location">
    <subcellularLocation>
        <location evidence="1">Nucleus</location>
    </subcellularLocation>
</comment>
<dbReference type="SUPFAM" id="SSF52768">
    <property type="entry name" value="Arginase/deacetylase"/>
    <property type="match status" value="1"/>
</dbReference>
<dbReference type="GO" id="GO:0141221">
    <property type="term" value="F:histone deacetylase activity, hydrolytic mechanism"/>
    <property type="evidence" value="ECO:0007669"/>
    <property type="project" value="UniProtKB-EC"/>
</dbReference>
<keyword evidence="5" id="KW-0378">Hydrolase</keyword>
<evidence type="ECO:0000256" key="16">
    <source>
        <dbReference type="ARBA" id="ARBA00049779"/>
    </source>
</evidence>
<evidence type="ECO:0000256" key="13">
    <source>
        <dbReference type="ARBA" id="ARBA00049193"/>
    </source>
</evidence>
<dbReference type="InterPro" id="IPR003084">
    <property type="entry name" value="HDAC_I/II"/>
</dbReference>
<dbReference type="GO" id="GO:0016581">
    <property type="term" value="C:NuRD complex"/>
    <property type="evidence" value="ECO:0007669"/>
    <property type="project" value="TreeGrafter"/>
</dbReference>
<evidence type="ECO:0000256" key="15">
    <source>
        <dbReference type="ARBA" id="ARBA00049416"/>
    </source>
</evidence>
<evidence type="ECO:0000256" key="9">
    <source>
        <dbReference type="ARBA" id="ARBA00023242"/>
    </source>
</evidence>
<feature type="domain" description="Histone deacetylase" evidence="17">
    <location>
        <begin position="3"/>
        <end position="234"/>
    </location>
</feature>
<comment type="catalytic activity">
    <reaction evidence="12">
        <text>N(6)-acetyl-L-lysyl-[protein] + H2O = L-lysyl-[protein] + acetate</text>
        <dbReference type="Rhea" id="RHEA:58108"/>
        <dbReference type="Rhea" id="RHEA-COMP:9752"/>
        <dbReference type="Rhea" id="RHEA-COMP:10731"/>
        <dbReference type="ChEBI" id="CHEBI:15377"/>
        <dbReference type="ChEBI" id="CHEBI:29969"/>
        <dbReference type="ChEBI" id="CHEBI:30089"/>
        <dbReference type="ChEBI" id="CHEBI:61930"/>
    </reaction>
    <physiologicalReaction direction="left-to-right" evidence="12">
        <dbReference type="Rhea" id="RHEA:58109"/>
    </physiologicalReaction>
</comment>
<proteinExistence type="inferred from homology"/>
<evidence type="ECO:0000256" key="10">
    <source>
        <dbReference type="ARBA" id="ARBA00040350"/>
    </source>
</evidence>
<keyword evidence="9" id="KW-0539">Nucleus</keyword>
<evidence type="ECO:0000256" key="8">
    <source>
        <dbReference type="ARBA" id="ARBA00023163"/>
    </source>
</evidence>
<keyword evidence="4" id="KW-0678">Repressor</keyword>
<evidence type="ECO:0000313" key="19">
    <source>
        <dbReference type="Proteomes" id="UP000233120"/>
    </source>
</evidence>
<dbReference type="EC" id="3.5.1.98" evidence="3"/>
<reference evidence="18" key="1">
    <citation type="submission" date="2025-08" db="UniProtKB">
        <authorList>
            <consortium name="Ensembl"/>
        </authorList>
    </citation>
    <scope>IDENTIFICATION</scope>
</reference>
<dbReference type="Proteomes" id="UP000233120">
    <property type="component" value="Unassembled WGS sequence"/>
</dbReference>
<name>A0A2K6C069_MACNE</name>
<evidence type="ECO:0000256" key="7">
    <source>
        <dbReference type="ARBA" id="ARBA00023015"/>
    </source>
</evidence>
<evidence type="ECO:0000256" key="2">
    <source>
        <dbReference type="ARBA" id="ARBA00006457"/>
    </source>
</evidence>
<evidence type="ECO:0000256" key="1">
    <source>
        <dbReference type="ARBA" id="ARBA00004123"/>
    </source>
</evidence>
<evidence type="ECO:0000313" key="18">
    <source>
        <dbReference type="Ensembl" id="ENSMNEP00000017045.1"/>
    </source>
</evidence>
<comment type="catalytic activity">
    <reaction evidence="13">
        <text>N(6)-(2E)-butenoyl-L-lysyl-[protein] + H2O = (2E)-2-butenoate + L-lysyl-[protein]</text>
        <dbReference type="Rhea" id="RHEA:69172"/>
        <dbReference type="Rhea" id="RHEA-COMP:9752"/>
        <dbReference type="Rhea" id="RHEA-COMP:13707"/>
        <dbReference type="ChEBI" id="CHEBI:15377"/>
        <dbReference type="ChEBI" id="CHEBI:29969"/>
        <dbReference type="ChEBI" id="CHEBI:35899"/>
        <dbReference type="ChEBI" id="CHEBI:137954"/>
    </reaction>
    <physiologicalReaction direction="left-to-right" evidence="13">
        <dbReference type="Rhea" id="RHEA:69173"/>
    </physiologicalReaction>
</comment>
<dbReference type="PANTHER" id="PTHR10625:SF49">
    <property type="entry name" value="HISTONE DEACETYLASE 1"/>
    <property type="match status" value="1"/>
</dbReference>
<evidence type="ECO:0000256" key="4">
    <source>
        <dbReference type="ARBA" id="ARBA00022491"/>
    </source>
</evidence>
<evidence type="ECO:0000256" key="14">
    <source>
        <dbReference type="ARBA" id="ARBA00049198"/>
    </source>
</evidence>
<evidence type="ECO:0000256" key="6">
    <source>
        <dbReference type="ARBA" id="ARBA00022853"/>
    </source>
</evidence>
<comment type="catalytic activity">
    <reaction evidence="15">
        <text>N(6)-acetyl-L-lysyl-[histone] + H2O = L-lysyl-[histone] + acetate</text>
        <dbReference type="Rhea" id="RHEA:58196"/>
        <dbReference type="Rhea" id="RHEA-COMP:9845"/>
        <dbReference type="Rhea" id="RHEA-COMP:11338"/>
        <dbReference type="ChEBI" id="CHEBI:15377"/>
        <dbReference type="ChEBI" id="CHEBI:29969"/>
        <dbReference type="ChEBI" id="CHEBI:30089"/>
        <dbReference type="ChEBI" id="CHEBI:61930"/>
        <dbReference type="EC" id="3.5.1.98"/>
    </reaction>
    <physiologicalReaction direction="left-to-right" evidence="15">
        <dbReference type="Rhea" id="RHEA:58197"/>
    </physiologicalReaction>
</comment>
<dbReference type="PRINTS" id="PR01271">
    <property type="entry name" value="HISDACETLASE"/>
</dbReference>
<dbReference type="PRINTS" id="PR01270">
    <property type="entry name" value="HDASUPER"/>
</dbReference>
<dbReference type="InterPro" id="IPR023801">
    <property type="entry name" value="His_deacetylse_dom"/>
</dbReference>
<keyword evidence="8" id="KW-0804">Transcription</keyword>
<dbReference type="AlphaFoldDB" id="A0A2K6C069"/>
<organism evidence="18 19">
    <name type="scientific">Macaca nemestrina</name>
    <name type="common">Pig-tailed macaque</name>
    <dbReference type="NCBI Taxonomy" id="9545"/>
    <lineage>
        <taxon>Eukaryota</taxon>
        <taxon>Metazoa</taxon>
        <taxon>Chordata</taxon>
        <taxon>Craniata</taxon>
        <taxon>Vertebrata</taxon>
        <taxon>Euteleostomi</taxon>
        <taxon>Mammalia</taxon>
        <taxon>Eutheria</taxon>
        <taxon>Euarchontoglires</taxon>
        <taxon>Primates</taxon>
        <taxon>Haplorrhini</taxon>
        <taxon>Catarrhini</taxon>
        <taxon>Cercopithecidae</taxon>
        <taxon>Cercopithecinae</taxon>
        <taxon>Macaca</taxon>
    </lineage>
</organism>
<dbReference type="Gene3D" id="3.40.800.20">
    <property type="entry name" value="Histone deacetylase domain"/>
    <property type="match status" value="1"/>
</dbReference>
<comment type="catalytic activity">
    <reaction evidence="14">
        <text>N(6)-[(S)-lactoyl]-L-lysyl-[protein] + H2O = (S)-lactate + L-lysyl-[protein]</text>
        <dbReference type="Rhea" id="RHEA:81387"/>
        <dbReference type="Rhea" id="RHEA-COMP:9752"/>
        <dbReference type="Rhea" id="RHEA-COMP:19466"/>
        <dbReference type="ChEBI" id="CHEBI:15377"/>
        <dbReference type="ChEBI" id="CHEBI:16651"/>
        <dbReference type="ChEBI" id="CHEBI:29969"/>
        <dbReference type="ChEBI" id="CHEBI:231527"/>
    </reaction>
    <physiologicalReaction direction="left-to-right" evidence="14">
        <dbReference type="Rhea" id="RHEA:81388"/>
    </physiologicalReaction>
</comment>
<dbReference type="PANTHER" id="PTHR10625">
    <property type="entry name" value="HISTONE DEACETYLASE HDAC1-RELATED"/>
    <property type="match status" value="1"/>
</dbReference>
<dbReference type="STRING" id="9545.ENSMNEP00000017045"/>
<accession>A0A2K6C069</accession>
<dbReference type="Pfam" id="PF00850">
    <property type="entry name" value="Hist_deacetyl"/>
    <property type="match status" value="1"/>
</dbReference>
<reference evidence="18" key="2">
    <citation type="submission" date="2025-09" db="UniProtKB">
        <authorList>
            <consortium name="Ensembl"/>
        </authorList>
    </citation>
    <scope>IDENTIFICATION</scope>
</reference>
<evidence type="ECO:0000256" key="3">
    <source>
        <dbReference type="ARBA" id="ARBA00012111"/>
    </source>
</evidence>
<dbReference type="InterPro" id="IPR037138">
    <property type="entry name" value="His_deacetylse_dom_sf"/>
</dbReference>
<dbReference type="GeneTree" id="ENSGT00940000154301"/>
<evidence type="ECO:0000256" key="5">
    <source>
        <dbReference type="ARBA" id="ARBA00022801"/>
    </source>
</evidence>
<keyword evidence="6" id="KW-0156">Chromatin regulator</keyword>
<dbReference type="InterPro" id="IPR023696">
    <property type="entry name" value="Ureohydrolase_dom_sf"/>
</dbReference>
<evidence type="ECO:0000256" key="12">
    <source>
        <dbReference type="ARBA" id="ARBA00049136"/>
    </source>
</evidence>
<evidence type="ECO:0000256" key="11">
    <source>
        <dbReference type="ARBA" id="ARBA00041965"/>
    </source>
</evidence>
<dbReference type="OMA" id="HADPRND"/>
<evidence type="ECO:0000259" key="17">
    <source>
        <dbReference type="Pfam" id="PF00850"/>
    </source>
</evidence>
<protein>
    <recommendedName>
        <fullName evidence="10">Histone deacetylase 1</fullName>
        <ecNumber evidence="3">3.5.1.98</ecNumber>
    </recommendedName>
    <alternativeName>
        <fullName evidence="11">Protein deacetylase HDAC1</fullName>
    </alternativeName>
    <alternativeName>
        <fullName evidence="16">Protein deacylase HDAC1</fullName>
    </alternativeName>
</protein>
<keyword evidence="7" id="KW-0805">Transcription regulation</keyword>
<dbReference type="Ensembl" id="ENSMNET00000041269.1">
    <property type="protein sequence ID" value="ENSMNEP00000017045.1"/>
    <property type="gene ID" value="ENSMNEG00000032538.1"/>
</dbReference>